<dbReference type="Proteomes" id="UP000069850">
    <property type="component" value="Chromosome 1"/>
</dbReference>
<dbReference type="EMBL" id="LT158599">
    <property type="protein sequence ID" value="CVK31280.1"/>
    <property type="molecule type" value="Genomic_DNA"/>
</dbReference>
<evidence type="ECO:0000313" key="1">
    <source>
        <dbReference type="EMBL" id="CVK31280.1"/>
    </source>
</evidence>
<dbReference type="KEGG" id="mema:MMAB1_0063"/>
<sequence>MNPGHILSADLKFPEPGHRVGYPETNLPIWITTVITTKYDPKRIPRSIYLVVANIRISNKVA</sequence>
<proteinExistence type="predicted"/>
<reference evidence="1 2" key="1">
    <citation type="submission" date="2016-01" db="EMBL/GenBank/DDBJ databases">
        <authorList>
            <person name="Manzoor S."/>
        </authorList>
    </citation>
    <scope>NUCLEOTIDE SEQUENCE [LARGE SCALE GENOMIC DNA]</scope>
    <source>
        <strain evidence="1">Methanoculleus sp MAB1</strain>
    </source>
</reference>
<accession>A0A0X3BHL2</accession>
<organism evidence="1 2">
    <name type="scientific">Methanoculleus bourgensis</name>
    <dbReference type="NCBI Taxonomy" id="83986"/>
    <lineage>
        <taxon>Archaea</taxon>
        <taxon>Methanobacteriati</taxon>
        <taxon>Methanobacteriota</taxon>
        <taxon>Stenosarchaea group</taxon>
        <taxon>Methanomicrobia</taxon>
        <taxon>Methanomicrobiales</taxon>
        <taxon>Methanomicrobiaceae</taxon>
        <taxon>Methanoculleus</taxon>
    </lineage>
</organism>
<protein>
    <submittedName>
        <fullName evidence="1">Uncharacterized protein</fullName>
    </submittedName>
</protein>
<gene>
    <name evidence="1" type="ORF">MMAB1_0063</name>
</gene>
<evidence type="ECO:0000313" key="2">
    <source>
        <dbReference type="Proteomes" id="UP000069850"/>
    </source>
</evidence>
<dbReference type="AlphaFoldDB" id="A0A0X3BHL2"/>
<name>A0A0X3BHL2_9EURY</name>